<proteinExistence type="predicted"/>
<evidence type="ECO:0000259" key="2">
    <source>
        <dbReference type="Pfam" id="PF13619"/>
    </source>
</evidence>
<dbReference type="Pfam" id="PF21247">
    <property type="entry name" value="Fic-like_C"/>
    <property type="match status" value="1"/>
</dbReference>
<evidence type="ECO:0000259" key="1">
    <source>
        <dbReference type="Pfam" id="PF04326"/>
    </source>
</evidence>
<gene>
    <name evidence="4" type="ORF">RM529_11770</name>
</gene>
<organism evidence="4 5">
    <name type="scientific">Autumnicola edwardsiae</name>
    <dbReference type="NCBI Taxonomy" id="3075594"/>
    <lineage>
        <taxon>Bacteria</taxon>
        <taxon>Pseudomonadati</taxon>
        <taxon>Bacteroidota</taxon>
        <taxon>Flavobacteriia</taxon>
        <taxon>Flavobacteriales</taxon>
        <taxon>Flavobacteriaceae</taxon>
        <taxon>Autumnicola</taxon>
    </lineage>
</organism>
<comment type="caution">
    <text evidence="4">The sequence shown here is derived from an EMBL/GenBank/DDBJ whole genome shotgun (WGS) entry which is preliminary data.</text>
</comment>
<evidence type="ECO:0000313" key="4">
    <source>
        <dbReference type="EMBL" id="MDT0650831.1"/>
    </source>
</evidence>
<feature type="domain" description="Schlafen AlbA-2" evidence="1">
    <location>
        <begin position="17"/>
        <end position="144"/>
    </location>
</feature>
<dbReference type="Proteomes" id="UP001248819">
    <property type="component" value="Unassembled WGS sequence"/>
</dbReference>
<feature type="domain" description="Filamentation induced by cAMP protein Fic-like C-terminal" evidence="3">
    <location>
        <begin position="478"/>
        <end position="528"/>
    </location>
</feature>
<dbReference type="Gene3D" id="3.30.565.60">
    <property type="match status" value="1"/>
</dbReference>
<dbReference type="PANTHER" id="PTHR30595">
    <property type="entry name" value="GLPR-RELATED TRANSCRIPTIONAL REPRESSOR"/>
    <property type="match status" value="1"/>
</dbReference>
<dbReference type="InterPro" id="IPR049514">
    <property type="entry name" value="Fic-like_C"/>
</dbReference>
<dbReference type="InterPro" id="IPR038475">
    <property type="entry name" value="RecG_C_sf"/>
</dbReference>
<dbReference type="InterPro" id="IPR038461">
    <property type="entry name" value="Schlafen_AlbA_2_dom_sf"/>
</dbReference>
<feature type="domain" description="KTSC" evidence="2">
    <location>
        <begin position="554"/>
        <end position="611"/>
    </location>
</feature>
<protein>
    <submittedName>
        <fullName evidence="4">KTSC domain-containing protein</fullName>
    </submittedName>
</protein>
<dbReference type="InterPro" id="IPR025309">
    <property type="entry name" value="KTSC_dom"/>
</dbReference>
<dbReference type="PANTHER" id="PTHR30595:SF6">
    <property type="entry name" value="SCHLAFEN ALBA-2 DOMAIN-CONTAINING PROTEIN"/>
    <property type="match status" value="1"/>
</dbReference>
<evidence type="ECO:0000313" key="5">
    <source>
        <dbReference type="Proteomes" id="UP001248819"/>
    </source>
</evidence>
<evidence type="ECO:0000259" key="3">
    <source>
        <dbReference type="Pfam" id="PF21247"/>
    </source>
</evidence>
<dbReference type="EMBL" id="JAVRHP010000063">
    <property type="protein sequence ID" value="MDT0650831.1"/>
    <property type="molecule type" value="Genomic_DNA"/>
</dbReference>
<dbReference type="Pfam" id="PF04326">
    <property type="entry name" value="SLFN_AlbA_2"/>
    <property type="match status" value="1"/>
</dbReference>
<dbReference type="Pfam" id="PF13619">
    <property type="entry name" value="KTSC"/>
    <property type="match status" value="1"/>
</dbReference>
<keyword evidence="5" id="KW-1185">Reference proteome</keyword>
<dbReference type="RefSeq" id="WP_311484988.1">
    <property type="nucleotide sequence ID" value="NZ_JAVRHP010000063.1"/>
</dbReference>
<reference evidence="4 5" key="1">
    <citation type="submission" date="2023-09" db="EMBL/GenBank/DDBJ databases">
        <authorList>
            <person name="Rey-Velasco X."/>
        </authorList>
    </citation>
    <scope>NUCLEOTIDE SEQUENCE [LARGE SCALE GENOMIC DNA]</scope>
    <source>
        <strain evidence="4 5">F297</strain>
    </source>
</reference>
<sequence>MALPINIDELLHGNTVEWDRIELKKGWNPEDVIHSLCAYANDINNWDGGYVIIGVEEENGKAKLPPIGLEVKELDSIQKKLIELSHKLSPVYIPVFQPYLMNGRHILIVFAPAGDNRPYKAPISLSEKRTERAMYIKRGSKTLKVKDGSDDERRLIELTARIPFDDRINQTATLDDLNLRLIQNYLKEVMSSLYEESTKIPFSELCRHLMIAKGSNELLRPTNAGLLLFNEHPEHYFSGANIELVIHKNEVGKNYTEKIVEGSIIQQIRDVLQYFKSNIVEELVVKSAKQAESIRFFNYPFQAIEEAVVNAVYHKSYERENPVEIQIHKDKIEILSFPGPMPPINQAMLKKQRVVARDYRNRKIGGFLKELKLTEGRGTGFPIIHKSLAENGSPPPVFETDENNAYFLCILAVHPLTNSILGQEDDLRKDEGKALILNSLIEIDEHLRSQKTPKRDQVAPKLLELLESIYLKVLNYCEKPQNRLSILENLDLYNNSRNFDTYIKPLLEVDWLKQTLPDKPTSKNQKYYTTDLGKKVLAIFSEDSNTGIQRVPVDSSNIAAVGYDKEAHILEIEFHHGAVYQYVDVPENVYEKLMSSPSKGVYVAHEIKEKYNYQKK</sequence>
<dbReference type="InterPro" id="IPR007421">
    <property type="entry name" value="Schlafen_AlbA_2_dom"/>
</dbReference>
<accession>A0ABU3CX27</accession>
<dbReference type="Pfam" id="PF13749">
    <property type="entry name" value="HATPase_c_4"/>
    <property type="match status" value="1"/>
</dbReference>
<dbReference type="Gene3D" id="3.30.950.30">
    <property type="entry name" value="Schlafen, AAA domain"/>
    <property type="match status" value="1"/>
</dbReference>
<name>A0ABU3CX27_9FLAO</name>